<protein>
    <recommendedName>
        <fullName evidence="3">OTU domain-containing protein</fullName>
    </recommendedName>
</protein>
<organism evidence="1 2">
    <name type="scientific">Acorus gramineus</name>
    <name type="common">Dwarf sweet flag</name>
    <dbReference type="NCBI Taxonomy" id="55184"/>
    <lineage>
        <taxon>Eukaryota</taxon>
        <taxon>Viridiplantae</taxon>
        <taxon>Streptophyta</taxon>
        <taxon>Embryophyta</taxon>
        <taxon>Tracheophyta</taxon>
        <taxon>Spermatophyta</taxon>
        <taxon>Magnoliopsida</taxon>
        <taxon>Liliopsida</taxon>
        <taxon>Acoraceae</taxon>
        <taxon>Acorus</taxon>
    </lineage>
</organism>
<accession>A0AAV9B3H0</accession>
<name>A0AAV9B3H0_ACOGR</name>
<dbReference type="AlphaFoldDB" id="A0AAV9B3H0"/>
<proteinExistence type="predicted"/>
<dbReference type="EMBL" id="JAUJYN010000005">
    <property type="protein sequence ID" value="KAK1271303.1"/>
    <property type="molecule type" value="Genomic_DNA"/>
</dbReference>
<evidence type="ECO:0008006" key="3">
    <source>
        <dbReference type="Google" id="ProtNLM"/>
    </source>
</evidence>
<reference evidence="1" key="1">
    <citation type="journal article" date="2023" name="Nat. Commun.">
        <title>Diploid and tetraploid genomes of Acorus and the evolution of monocots.</title>
        <authorList>
            <person name="Ma L."/>
            <person name="Liu K.W."/>
            <person name="Li Z."/>
            <person name="Hsiao Y.Y."/>
            <person name="Qi Y."/>
            <person name="Fu T."/>
            <person name="Tang G.D."/>
            <person name="Zhang D."/>
            <person name="Sun W.H."/>
            <person name="Liu D.K."/>
            <person name="Li Y."/>
            <person name="Chen G.Z."/>
            <person name="Liu X.D."/>
            <person name="Liao X.Y."/>
            <person name="Jiang Y.T."/>
            <person name="Yu X."/>
            <person name="Hao Y."/>
            <person name="Huang J."/>
            <person name="Zhao X.W."/>
            <person name="Ke S."/>
            <person name="Chen Y.Y."/>
            <person name="Wu W.L."/>
            <person name="Hsu J.L."/>
            <person name="Lin Y.F."/>
            <person name="Huang M.D."/>
            <person name="Li C.Y."/>
            <person name="Huang L."/>
            <person name="Wang Z.W."/>
            <person name="Zhao X."/>
            <person name="Zhong W.Y."/>
            <person name="Peng D.H."/>
            <person name="Ahmad S."/>
            <person name="Lan S."/>
            <person name="Zhang J.S."/>
            <person name="Tsai W.C."/>
            <person name="Van de Peer Y."/>
            <person name="Liu Z.J."/>
        </authorList>
    </citation>
    <scope>NUCLEOTIDE SEQUENCE</scope>
    <source>
        <strain evidence="1">SCP</strain>
    </source>
</reference>
<keyword evidence="2" id="KW-1185">Reference proteome</keyword>
<dbReference type="Proteomes" id="UP001179952">
    <property type="component" value="Unassembled WGS sequence"/>
</dbReference>
<evidence type="ECO:0000313" key="2">
    <source>
        <dbReference type="Proteomes" id="UP001179952"/>
    </source>
</evidence>
<dbReference type="CDD" id="cd22744">
    <property type="entry name" value="OTU"/>
    <property type="match status" value="1"/>
</dbReference>
<comment type="caution">
    <text evidence="1">The sequence shown here is derived from an EMBL/GenBank/DDBJ whole genome shotgun (WGS) entry which is preliminary data.</text>
</comment>
<gene>
    <name evidence="1" type="ORF">QJS04_geneDACA004475</name>
</gene>
<sequence length="361" mass="41227">MMVEYKREGSPIPLSIFHPFWRKLDCTTPLSEVDTDVVDIGPEIALLLKRFQASNCVQQKEIKRILKKLSDPSANLLLEPTVKVHTRGRKKSGTKRAKALIEESTQREKSGFEYVLQSIQSSNRNEAENPIQCSQVQPSITPKREKMNVQRTRMLRNRIVDSSNYLNELPPFLAPYISNIYDVVGDGHCGYRVVSEFLGMSNDGWRDVRNDLLSEIEQHAEEYERVFYGGDRLDELKRALQCQTSCADTNYWMTMPDMGPVIASFYKIVVVHISKLQCLTFFPLRDAPPPIATHRILPIGYVNGCHFIRLELTPDAPLPPASRTWERYCSDVASSWATLYVDRMTPFKRLVGTDVAVVDIL</sequence>
<reference evidence="1" key="2">
    <citation type="submission" date="2023-06" db="EMBL/GenBank/DDBJ databases">
        <authorList>
            <person name="Ma L."/>
            <person name="Liu K.-W."/>
            <person name="Li Z."/>
            <person name="Hsiao Y.-Y."/>
            <person name="Qi Y."/>
            <person name="Fu T."/>
            <person name="Tang G."/>
            <person name="Zhang D."/>
            <person name="Sun W.-H."/>
            <person name="Liu D.-K."/>
            <person name="Li Y."/>
            <person name="Chen G.-Z."/>
            <person name="Liu X.-D."/>
            <person name="Liao X.-Y."/>
            <person name="Jiang Y.-T."/>
            <person name="Yu X."/>
            <person name="Hao Y."/>
            <person name="Huang J."/>
            <person name="Zhao X.-W."/>
            <person name="Ke S."/>
            <person name="Chen Y.-Y."/>
            <person name="Wu W.-L."/>
            <person name="Hsu J.-L."/>
            <person name="Lin Y.-F."/>
            <person name="Huang M.-D."/>
            <person name="Li C.-Y."/>
            <person name="Huang L."/>
            <person name="Wang Z.-W."/>
            <person name="Zhao X."/>
            <person name="Zhong W.-Y."/>
            <person name="Peng D.-H."/>
            <person name="Ahmad S."/>
            <person name="Lan S."/>
            <person name="Zhang J.-S."/>
            <person name="Tsai W.-C."/>
            <person name="Van De Peer Y."/>
            <person name="Liu Z.-J."/>
        </authorList>
    </citation>
    <scope>NUCLEOTIDE SEQUENCE</scope>
    <source>
        <strain evidence="1">SCP</strain>
        <tissue evidence="1">Leaves</tissue>
    </source>
</reference>
<evidence type="ECO:0000313" key="1">
    <source>
        <dbReference type="EMBL" id="KAK1271303.1"/>
    </source>
</evidence>
<dbReference type="Gene3D" id="3.90.70.80">
    <property type="match status" value="1"/>
</dbReference>